<evidence type="ECO:0000256" key="13">
    <source>
        <dbReference type="ARBA" id="ARBA00034000"/>
    </source>
</evidence>
<dbReference type="InterPro" id="IPR023346">
    <property type="entry name" value="Lysozyme-like_dom_sf"/>
</dbReference>
<evidence type="ECO:0000259" key="18">
    <source>
        <dbReference type="Pfam" id="PF00912"/>
    </source>
</evidence>
<feature type="domain" description="Glycosyl transferase family 51" evidence="18">
    <location>
        <begin position="179"/>
        <end position="342"/>
    </location>
</feature>
<evidence type="ECO:0000313" key="20">
    <source>
        <dbReference type="Proteomes" id="UP000575241"/>
    </source>
</evidence>
<dbReference type="PANTHER" id="PTHR32282">
    <property type="entry name" value="BINDING PROTEIN TRANSPEPTIDASE, PUTATIVE-RELATED"/>
    <property type="match status" value="1"/>
</dbReference>
<evidence type="ECO:0000256" key="12">
    <source>
        <dbReference type="ARBA" id="ARBA00023316"/>
    </source>
</evidence>
<dbReference type="Pfam" id="PF00905">
    <property type="entry name" value="Transpeptidase"/>
    <property type="match status" value="1"/>
</dbReference>
<name>A0A7W7K052_9SPHN</name>
<evidence type="ECO:0000256" key="15">
    <source>
        <dbReference type="SAM" id="MobiDB-lite"/>
    </source>
</evidence>
<evidence type="ECO:0000313" key="19">
    <source>
        <dbReference type="EMBL" id="MBB4838258.1"/>
    </source>
</evidence>
<dbReference type="UniPathway" id="UPA00219"/>
<keyword evidence="7 19" id="KW-0808">Transferase</keyword>
<evidence type="ECO:0000256" key="10">
    <source>
        <dbReference type="ARBA" id="ARBA00022984"/>
    </source>
</evidence>
<evidence type="ECO:0000256" key="7">
    <source>
        <dbReference type="ARBA" id="ARBA00022679"/>
    </source>
</evidence>
<dbReference type="GO" id="GO:0071555">
    <property type="term" value="P:cell wall organization"/>
    <property type="evidence" value="ECO:0007669"/>
    <property type="project" value="UniProtKB-KW"/>
</dbReference>
<dbReference type="GO" id="GO:0008658">
    <property type="term" value="F:penicillin binding"/>
    <property type="evidence" value="ECO:0007669"/>
    <property type="project" value="InterPro"/>
</dbReference>
<comment type="similarity">
    <text evidence="3">In the N-terminal section; belongs to the glycosyltransferase 51 family.</text>
</comment>
<comment type="caution">
    <text evidence="19">The sequence shown here is derived from an EMBL/GenBank/DDBJ whole genome shotgun (WGS) entry which is preliminary data.</text>
</comment>
<feature type="compositionally biased region" description="Pro residues" evidence="15">
    <location>
        <begin position="85"/>
        <end position="96"/>
    </location>
</feature>
<sequence>MADGNDPRNVRFPLRRGSDDAEPTPAPAPKPEPRAWRPPSIDKIGAGIGEAIKRVTPQRPEPPLELSGGMPAPEDYAPRWRRAATPPPPPPPPPIQPGLAAPLPAGGYTTNLPVVLKKRSWLRYASWAIAGLLVLFFLAVGWLALTAPLSKSLQPPAPPSITLLSAEGKPIARRGAVIAAPVDATKLPDYVRNAFVGIEDRRFYGHWGVDPRGIMRAFVHNVTSDGGSQGGSTITQQLAKNAFLNSQRTFGRKAQEVLIAFWLEAWLSKDEILSRYLSNVYFGDNVYGLRAAARHYFSVEPEGLSLSQATLLAGLVQAPSRLAPTGNLKGARDRQKLVIASMVDAGLLTKAKADAIRPAVLNVTKSEDDLPNGTYFADWVLPQARDRAGGVGTEQTVQTTLELSAQQAAERAVRGAGLNKSQIAIVAMHPDGRVIAMVGGRNYRESPFNRATQARRQPGSTFKLFVYLAALRGGMEPDSMVDDSPVQIGDWKPENSHGDYAGEITLRRAFARSSNVVAARLTQKFGVRAVTQAARDLGISTPIGDDASIALGTSTVSLLELTAAYASVANGSYPVRPQGLSEDEAASDWLARRLGGPTRFNGRQLDDLRSLLGTVVEAGTGRGAALPIPTYGKTGTTQDNRDALFIGYAGGIVCGVWLGNDDNSPNPGLSGSGLPARVWRDFMTRALDLRIPPPEPTVEPDGNDTTLDDVLNGVGEFIQGSGIETQVVPQGVDPDEQGEAPIDARPAEDRRPRRDRAPDAPGPQDRARLDDRRGEER</sequence>
<keyword evidence="12" id="KW-0961">Cell wall biogenesis/degradation</keyword>
<keyword evidence="9" id="KW-0133">Cell shape</keyword>
<keyword evidence="8 19" id="KW-0378">Hydrolase</keyword>
<dbReference type="GO" id="GO:0008360">
    <property type="term" value="P:regulation of cell shape"/>
    <property type="evidence" value="ECO:0007669"/>
    <property type="project" value="UniProtKB-KW"/>
</dbReference>
<dbReference type="GO" id="GO:0009002">
    <property type="term" value="F:serine-type D-Ala-D-Ala carboxypeptidase activity"/>
    <property type="evidence" value="ECO:0007669"/>
    <property type="project" value="UniProtKB-EC"/>
</dbReference>
<dbReference type="Pfam" id="PF00912">
    <property type="entry name" value="Transgly"/>
    <property type="match status" value="1"/>
</dbReference>
<feature type="region of interest" description="Disordered" evidence="15">
    <location>
        <begin position="1"/>
        <end position="97"/>
    </location>
</feature>
<evidence type="ECO:0000256" key="11">
    <source>
        <dbReference type="ARBA" id="ARBA00023268"/>
    </source>
</evidence>
<feature type="region of interest" description="Disordered" evidence="15">
    <location>
        <begin position="722"/>
        <end position="777"/>
    </location>
</feature>
<dbReference type="EC" id="2.4.1.-" evidence="19"/>
<dbReference type="Gene3D" id="3.40.710.10">
    <property type="entry name" value="DD-peptidase/beta-lactamase superfamily"/>
    <property type="match status" value="1"/>
</dbReference>
<dbReference type="InterPro" id="IPR001460">
    <property type="entry name" value="PCN-bd_Tpept"/>
</dbReference>
<dbReference type="InterPro" id="IPR050396">
    <property type="entry name" value="Glycosyltr_51/Transpeptidase"/>
</dbReference>
<comment type="similarity">
    <text evidence="2">In the C-terminal section; belongs to the transpeptidase family.</text>
</comment>
<dbReference type="EMBL" id="JACHLN010000001">
    <property type="protein sequence ID" value="MBB4838258.1"/>
    <property type="molecule type" value="Genomic_DNA"/>
</dbReference>
<keyword evidence="20" id="KW-1185">Reference proteome</keyword>
<proteinExistence type="inferred from homology"/>
<accession>A0A7W7K052</accession>
<keyword evidence="6 19" id="KW-0328">Glycosyltransferase</keyword>
<dbReference type="FunFam" id="1.10.3810.10:FF:000001">
    <property type="entry name" value="Penicillin-binding protein 1A"/>
    <property type="match status" value="1"/>
</dbReference>
<dbReference type="AlphaFoldDB" id="A0A7W7K052"/>
<evidence type="ECO:0000256" key="4">
    <source>
        <dbReference type="ARBA" id="ARBA00022645"/>
    </source>
</evidence>
<evidence type="ECO:0000256" key="5">
    <source>
        <dbReference type="ARBA" id="ARBA00022670"/>
    </source>
</evidence>
<dbReference type="InterPro" id="IPR036950">
    <property type="entry name" value="PBP_transglycosylase"/>
</dbReference>
<dbReference type="GO" id="GO:0009252">
    <property type="term" value="P:peptidoglycan biosynthetic process"/>
    <property type="evidence" value="ECO:0007669"/>
    <property type="project" value="UniProtKB-UniPathway"/>
</dbReference>
<comment type="catalytic activity">
    <reaction evidence="13">
        <text>Preferential cleavage: (Ac)2-L-Lys-D-Ala-|-D-Ala. Also transpeptidation of peptidyl-alanyl moieties that are N-acyl substituents of D-alanine.</text>
        <dbReference type="EC" id="3.4.16.4"/>
    </reaction>
</comment>
<keyword evidence="5" id="KW-0645">Protease</keyword>
<protein>
    <submittedName>
        <fullName evidence="19">Penicillin-binding protein 1A</fullName>
        <ecNumber evidence="19">2.4.1.-</ecNumber>
        <ecNumber evidence="19">3.4.-.-</ecNumber>
    </submittedName>
</protein>
<dbReference type="EC" id="3.4.-.-" evidence="19"/>
<keyword evidence="16" id="KW-0472">Membrane</keyword>
<keyword evidence="4" id="KW-0121">Carboxypeptidase</keyword>
<dbReference type="GO" id="GO:0006508">
    <property type="term" value="P:proteolysis"/>
    <property type="evidence" value="ECO:0007669"/>
    <property type="project" value="UniProtKB-KW"/>
</dbReference>
<dbReference type="GO" id="GO:0030288">
    <property type="term" value="C:outer membrane-bounded periplasmic space"/>
    <property type="evidence" value="ECO:0007669"/>
    <property type="project" value="TreeGrafter"/>
</dbReference>
<feature type="transmembrane region" description="Helical" evidence="16">
    <location>
        <begin position="124"/>
        <end position="145"/>
    </location>
</feature>
<dbReference type="SUPFAM" id="SSF53955">
    <property type="entry name" value="Lysozyme-like"/>
    <property type="match status" value="1"/>
</dbReference>
<dbReference type="Proteomes" id="UP000575241">
    <property type="component" value="Unassembled WGS sequence"/>
</dbReference>
<evidence type="ECO:0000256" key="2">
    <source>
        <dbReference type="ARBA" id="ARBA00007090"/>
    </source>
</evidence>
<organism evidence="19 20">
    <name type="scientific">Sphingomonas kyeonggiensis</name>
    <dbReference type="NCBI Taxonomy" id="1268553"/>
    <lineage>
        <taxon>Bacteria</taxon>
        <taxon>Pseudomonadati</taxon>
        <taxon>Pseudomonadota</taxon>
        <taxon>Alphaproteobacteria</taxon>
        <taxon>Sphingomonadales</taxon>
        <taxon>Sphingomonadaceae</taxon>
        <taxon>Sphingomonas</taxon>
    </lineage>
</organism>
<comment type="catalytic activity">
    <reaction evidence="14">
        <text>[GlcNAc-(1-&gt;4)-Mur2Ac(oyl-L-Ala-gamma-D-Glu-L-Lys-D-Ala-D-Ala)](n)-di-trans,octa-cis-undecaprenyl diphosphate + beta-D-GlcNAc-(1-&gt;4)-Mur2Ac(oyl-L-Ala-gamma-D-Glu-L-Lys-D-Ala-D-Ala)-di-trans,octa-cis-undecaprenyl diphosphate = [GlcNAc-(1-&gt;4)-Mur2Ac(oyl-L-Ala-gamma-D-Glu-L-Lys-D-Ala-D-Ala)](n+1)-di-trans,octa-cis-undecaprenyl diphosphate + di-trans,octa-cis-undecaprenyl diphosphate + H(+)</text>
        <dbReference type="Rhea" id="RHEA:23708"/>
        <dbReference type="Rhea" id="RHEA-COMP:9602"/>
        <dbReference type="Rhea" id="RHEA-COMP:9603"/>
        <dbReference type="ChEBI" id="CHEBI:15378"/>
        <dbReference type="ChEBI" id="CHEBI:58405"/>
        <dbReference type="ChEBI" id="CHEBI:60033"/>
        <dbReference type="ChEBI" id="CHEBI:78435"/>
        <dbReference type="EC" id="2.4.99.28"/>
    </reaction>
</comment>
<evidence type="ECO:0000259" key="17">
    <source>
        <dbReference type="Pfam" id="PF00905"/>
    </source>
</evidence>
<evidence type="ECO:0000256" key="16">
    <source>
        <dbReference type="SAM" id="Phobius"/>
    </source>
</evidence>
<evidence type="ECO:0000256" key="8">
    <source>
        <dbReference type="ARBA" id="ARBA00022801"/>
    </source>
</evidence>
<evidence type="ECO:0000256" key="14">
    <source>
        <dbReference type="ARBA" id="ARBA00049902"/>
    </source>
</evidence>
<keyword evidence="11" id="KW-0511">Multifunctional enzyme</keyword>
<evidence type="ECO:0000256" key="9">
    <source>
        <dbReference type="ARBA" id="ARBA00022960"/>
    </source>
</evidence>
<evidence type="ECO:0000256" key="1">
    <source>
        <dbReference type="ARBA" id="ARBA00004752"/>
    </source>
</evidence>
<dbReference type="Gene3D" id="1.10.3810.10">
    <property type="entry name" value="Biosynthetic peptidoglycan transglycosylase-like"/>
    <property type="match status" value="1"/>
</dbReference>
<reference evidence="19 20" key="1">
    <citation type="submission" date="2020-08" db="EMBL/GenBank/DDBJ databases">
        <title>Functional genomics of gut bacteria from endangered species of beetles.</title>
        <authorList>
            <person name="Carlos-Shanley C."/>
        </authorList>
    </citation>
    <scope>NUCLEOTIDE SEQUENCE [LARGE SCALE GENOMIC DNA]</scope>
    <source>
        <strain evidence="19 20">S00224</strain>
    </source>
</reference>
<keyword evidence="16" id="KW-0812">Transmembrane</keyword>
<dbReference type="InterPro" id="IPR001264">
    <property type="entry name" value="Glyco_trans_51"/>
</dbReference>
<keyword evidence="16" id="KW-1133">Transmembrane helix</keyword>
<feature type="compositionally biased region" description="Basic and acidic residues" evidence="15">
    <location>
        <begin position="745"/>
        <end position="758"/>
    </location>
</feature>
<dbReference type="InterPro" id="IPR012338">
    <property type="entry name" value="Beta-lactam/transpept-like"/>
</dbReference>
<gene>
    <name evidence="19" type="ORF">HNP52_001309</name>
</gene>
<feature type="compositionally biased region" description="Basic and acidic residues" evidence="15">
    <location>
        <begin position="765"/>
        <end position="777"/>
    </location>
</feature>
<dbReference type="GO" id="GO:0008955">
    <property type="term" value="F:peptidoglycan glycosyltransferase activity"/>
    <property type="evidence" value="ECO:0007669"/>
    <property type="project" value="UniProtKB-EC"/>
</dbReference>
<dbReference type="SUPFAM" id="SSF56601">
    <property type="entry name" value="beta-lactamase/transpeptidase-like"/>
    <property type="match status" value="1"/>
</dbReference>
<feature type="domain" description="Penicillin-binding protein transpeptidase" evidence="17">
    <location>
        <begin position="424"/>
        <end position="641"/>
    </location>
</feature>
<comment type="pathway">
    <text evidence="1">Cell wall biogenesis; peptidoglycan biosynthesis.</text>
</comment>
<evidence type="ECO:0000256" key="6">
    <source>
        <dbReference type="ARBA" id="ARBA00022676"/>
    </source>
</evidence>
<keyword evidence="10" id="KW-0573">Peptidoglycan synthesis</keyword>
<dbReference type="PANTHER" id="PTHR32282:SF33">
    <property type="entry name" value="PEPTIDOGLYCAN GLYCOSYLTRANSFERASE"/>
    <property type="match status" value="1"/>
</dbReference>
<evidence type="ECO:0000256" key="3">
    <source>
        <dbReference type="ARBA" id="ARBA00007739"/>
    </source>
</evidence>